<dbReference type="EMBL" id="JACHIG010000022">
    <property type="protein sequence ID" value="MBB5035658.1"/>
    <property type="molecule type" value="Genomic_DNA"/>
</dbReference>
<keyword evidence="2" id="KW-1185">Reference proteome</keyword>
<evidence type="ECO:0000313" key="2">
    <source>
        <dbReference type="Proteomes" id="UP000590740"/>
    </source>
</evidence>
<protein>
    <submittedName>
        <fullName evidence="1">Uncharacterized protein</fullName>
    </submittedName>
</protein>
<accession>A0A7W8DMS6</accession>
<proteinExistence type="predicted"/>
<comment type="caution">
    <text evidence="1">The sequence shown here is derived from an EMBL/GenBank/DDBJ whole genome shotgun (WGS) entry which is preliminary data.</text>
</comment>
<dbReference type="AlphaFoldDB" id="A0A7W8DMS6"/>
<gene>
    <name evidence="1" type="ORF">HNQ65_005271</name>
</gene>
<sequence>MLLLCGCDKKKTAPAPKTETPVVIQPTLLTESEKLGLAARVAGDVECCLSSVHWKQHMEALQASQWWRQVQTFLEDKTPAAVKTSGMSVDDFFLAFGKDSSKSLLLLRQLNDLYNETSYRGMMSGGVLSGLGTSFDVKKLMDVALRDPEVLEALILLLERFEMPPVMIGVASPEPEKALHQMSEMLHLADWLGDAPQSRIVTAQGEKITVNEIAMDQLLTKDRRYEWLAALTKAAPEITPEMKDRIARGLEVLARKKWVLALGLGPQRVFVGVGRSKDQIRLANGVEDSLLARPEMRLLDAHAEKRLGLIACWEGAFLDAVHSDHPFQPIIRGALAGLQKEKVFEAAVRALEPEAIALTAAERTYYHKEHSTGAAAVWWDGGLQMDAVGGMSAKDTEMLAQPTQFAALLDEPQLVFGLSGQGTATGAGRAYFEAWMHALHTTAHELVKAGVGGEQSAQIYKLVDQAVLPSVIGIYDSTKTIWQKGLGMDGAILLDVGGKMPALPGLPPGGEAVPLPRFASVHEMKNRALIGVAWQNIETSLQQLIKSSPIPLPIQLPAVTVKRSGDLTSYSYEMPFDSRELAPVVSLNDKLFMLGSSRVQQAHLAELLSKPGVSSATGMRIKLNFAKLREFLKAFASARAQNDGDEGLKAALKWLEPVEALDMHQWSEQGVGRSRASWKVHDVLSYD</sequence>
<dbReference type="RefSeq" id="WP_184344676.1">
    <property type="nucleotide sequence ID" value="NZ_JACHIG010000022.1"/>
</dbReference>
<name>A0A7W8DMS6_9BACT</name>
<evidence type="ECO:0000313" key="1">
    <source>
        <dbReference type="EMBL" id="MBB5035658.1"/>
    </source>
</evidence>
<dbReference type="Proteomes" id="UP000590740">
    <property type="component" value="Unassembled WGS sequence"/>
</dbReference>
<organism evidence="1 2">
    <name type="scientific">Prosthecobacter vanneervenii</name>
    <dbReference type="NCBI Taxonomy" id="48466"/>
    <lineage>
        <taxon>Bacteria</taxon>
        <taxon>Pseudomonadati</taxon>
        <taxon>Verrucomicrobiota</taxon>
        <taxon>Verrucomicrobiia</taxon>
        <taxon>Verrucomicrobiales</taxon>
        <taxon>Verrucomicrobiaceae</taxon>
        <taxon>Prosthecobacter</taxon>
    </lineage>
</organism>
<reference evidence="1 2" key="1">
    <citation type="submission" date="2020-08" db="EMBL/GenBank/DDBJ databases">
        <title>Genomic Encyclopedia of Type Strains, Phase IV (KMG-IV): sequencing the most valuable type-strain genomes for metagenomic binning, comparative biology and taxonomic classification.</title>
        <authorList>
            <person name="Goeker M."/>
        </authorList>
    </citation>
    <scope>NUCLEOTIDE SEQUENCE [LARGE SCALE GENOMIC DNA]</scope>
    <source>
        <strain evidence="1 2">DSM 12252</strain>
    </source>
</reference>